<organism evidence="1 2">
    <name type="scientific">Candidatus Dorea gallistercoris</name>
    <dbReference type="NCBI Taxonomy" id="2838542"/>
    <lineage>
        <taxon>Bacteria</taxon>
        <taxon>Bacillati</taxon>
        <taxon>Bacillota</taxon>
        <taxon>Clostridia</taxon>
        <taxon>Lachnospirales</taxon>
        <taxon>Lachnospiraceae</taxon>
        <taxon>Dorea</taxon>
    </lineage>
</organism>
<dbReference type="EMBL" id="DXGF01000115">
    <property type="protein sequence ID" value="HIW83912.1"/>
    <property type="molecule type" value="Genomic_DNA"/>
</dbReference>
<protein>
    <recommendedName>
        <fullName evidence="3">YbbR-like domain-containing protein</fullName>
    </recommendedName>
</protein>
<dbReference type="PANTHER" id="PTHR37804">
    <property type="entry name" value="CDAA REGULATORY PROTEIN CDAR"/>
    <property type="match status" value="1"/>
</dbReference>
<gene>
    <name evidence="1" type="ORF">H9873_06295</name>
</gene>
<evidence type="ECO:0000313" key="2">
    <source>
        <dbReference type="Proteomes" id="UP000824263"/>
    </source>
</evidence>
<reference evidence="1" key="1">
    <citation type="journal article" date="2021" name="PeerJ">
        <title>Extensive microbial diversity within the chicken gut microbiome revealed by metagenomics and culture.</title>
        <authorList>
            <person name="Gilroy R."/>
            <person name="Ravi A."/>
            <person name="Getino M."/>
            <person name="Pursley I."/>
            <person name="Horton D.L."/>
            <person name="Alikhan N.F."/>
            <person name="Baker D."/>
            <person name="Gharbi K."/>
            <person name="Hall N."/>
            <person name="Watson M."/>
            <person name="Adriaenssens E.M."/>
            <person name="Foster-Nyarko E."/>
            <person name="Jarju S."/>
            <person name="Secka A."/>
            <person name="Antonio M."/>
            <person name="Oren A."/>
            <person name="Chaudhuri R.R."/>
            <person name="La Ragione R."/>
            <person name="Hildebrand F."/>
            <person name="Pallen M.J."/>
        </authorList>
    </citation>
    <scope>NUCLEOTIDE SEQUENCE</scope>
    <source>
        <strain evidence="1">ChiSxjej1B13-11762</strain>
    </source>
</reference>
<dbReference type="InterPro" id="IPR053154">
    <property type="entry name" value="c-di-AMP_regulator"/>
</dbReference>
<sequence length="413" mass="45112">MKTRLMNNLGLKILAFLAAGMLWLLVVNIDDPVTSATYQDVAVTVINQEVLAEEQQTFQIVDNTQTVDVTVTARRSVLNRIRQENITATADMRELTLRTQIPISVSVIGYDYVDAEASPRNLQVRLEDEETKSFPIVPTTTGTVRDGYVLGNIQAVPENVSIRGPKSVVDQIDRVEASVNVSGLSQDDVLLSELVLYDEEGDEIDQSLLTNNLGSEGVSVSVELYRTKSVPIVFDTSLIQAADGYEFAGITYEPEEIRISGSEEALEDISEIDVPALALELSDLTERTEQVVDISDYIPEGVSLADENAGSVAVIISIEKDGTKAFDVTPSSVIVNNLSEDLVLNYDQAEALEIHVRGPRETLEALNLDKKVSIDLTNYTQAGSYAVPVTVSLPDDCTLETAVSIQIVLEEKE</sequence>
<dbReference type="AlphaFoldDB" id="A0A9D1RAC8"/>
<accession>A0A9D1RAC8</accession>
<dbReference type="Gene3D" id="2.170.120.30">
    <property type="match status" value="2"/>
</dbReference>
<proteinExistence type="predicted"/>
<evidence type="ECO:0008006" key="3">
    <source>
        <dbReference type="Google" id="ProtNLM"/>
    </source>
</evidence>
<dbReference type="Gene3D" id="2.170.120.40">
    <property type="entry name" value="YbbR-like domain"/>
    <property type="match status" value="2"/>
</dbReference>
<dbReference type="Proteomes" id="UP000824263">
    <property type="component" value="Unassembled WGS sequence"/>
</dbReference>
<dbReference type="Pfam" id="PF07949">
    <property type="entry name" value="YbbR"/>
    <property type="match status" value="4"/>
</dbReference>
<reference evidence="1" key="2">
    <citation type="submission" date="2021-04" db="EMBL/GenBank/DDBJ databases">
        <authorList>
            <person name="Gilroy R."/>
        </authorList>
    </citation>
    <scope>NUCLEOTIDE SEQUENCE</scope>
    <source>
        <strain evidence="1">ChiSxjej1B13-11762</strain>
    </source>
</reference>
<name>A0A9D1RAC8_9FIRM</name>
<comment type="caution">
    <text evidence="1">The sequence shown here is derived from an EMBL/GenBank/DDBJ whole genome shotgun (WGS) entry which is preliminary data.</text>
</comment>
<dbReference type="PANTHER" id="PTHR37804:SF1">
    <property type="entry name" value="CDAA REGULATORY PROTEIN CDAR"/>
    <property type="match status" value="1"/>
</dbReference>
<dbReference type="InterPro" id="IPR012505">
    <property type="entry name" value="YbbR"/>
</dbReference>
<evidence type="ECO:0000313" key="1">
    <source>
        <dbReference type="EMBL" id="HIW83912.1"/>
    </source>
</evidence>